<evidence type="ECO:0000256" key="11">
    <source>
        <dbReference type="RuleBase" id="RU362091"/>
    </source>
</evidence>
<evidence type="ECO:0000256" key="3">
    <source>
        <dbReference type="ARBA" id="ARBA00022448"/>
    </source>
</evidence>
<keyword evidence="3" id="KW-0813">Transport</keyword>
<dbReference type="Gene3D" id="1.20.1730.10">
    <property type="entry name" value="Sodium/glucose cotransporter"/>
    <property type="match status" value="1"/>
</dbReference>
<keyword evidence="6 12" id="KW-1133">Transmembrane helix</keyword>
<keyword evidence="4" id="KW-1003">Cell membrane</keyword>
<evidence type="ECO:0000256" key="10">
    <source>
        <dbReference type="ARBA" id="ARBA00023201"/>
    </source>
</evidence>
<feature type="transmembrane region" description="Helical" evidence="12">
    <location>
        <begin position="286"/>
        <end position="311"/>
    </location>
</feature>
<dbReference type="AlphaFoldDB" id="A0A1B6EC94"/>
<keyword evidence="9 12" id="KW-0472">Membrane</keyword>
<feature type="transmembrane region" description="Helical" evidence="12">
    <location>
        <begin position="91"/>
        <end position="114"/>
    </location>
</feature>
<dbReference type="Pfam" id="PF00474">
    <property type="entry name" value="SSF"/>
    <property type="match status" value="1"/>
</dbReference>
<keyword evidence="10" id="KW-0739">Sodium transport</keyword>
<dbReference type="GO" id="GO:0005886">
    <property type="term" value="C:plasma membrane"/>
    <property type="evidence" value="ECO:0007669"/>
    <property type="project" value="UniProtKB-SubCell"/>
</dbReference>
<evidence type="ECO:0000256" key="8">
    <source>
        <dbReference type="ARBA" id="ARBA00023065"/>
    </source>
</evidence>
<feature type="transmembrane region" description="Helical" evidence="12">
    <location>
        <begin position="422"/>
        <end position="441"/>
    </location>
</feature>
<evidence type="ECO:0000256" key="12">
    <source>
        <dbReference type="SAM" id="Phobius"/>
    </source>
</evidence>
<evidence type="ECO:0000256" key="2">
    <source>
        <dbReference type="ARBA" id="ARBA00006434"/>
    </source>
</evidence>
<feature type="transmembrane region" description="Helical" evidence="12">
    <location>
        <begin position="390"/>
        <end position="410"/>
    </location>
</feature>
<feature type="transmembrane region" description="Helical" evidence="12">
    <location>
        <begin position="331"/>
        <end position="356"/>
    </location>
</feature>
<evidence type="ECO:0000256" key="9">
    <source>
        <dbReference type="ARBA" id="ARBA00023136"/>
    </source>
</evidence>
<evidence type="ECO:0000256" key="7">
    <source>
        <dbReference type="ARBA" id="ARBA00023053"/>
    </source>
</evidence>
<dbReference type="PROSITE" id="PS50283">
    <property type="entry name" value="NA_SOLUT_SYMP_3"/>
    <property type="match status" value="1"/>
</dbReference>
<proteinExistence type="inferred from homology"/>
<evidence type="ECO:0000256" key="5">
    <source>
        <dbReference type="ARBA" id="ARBA00022692"/>
    </source>
</evidence>
<feature type="transmembrane region" description="Helical" evidence="12">
    <location>
        <begin position="60"/>
        <end position="79"/>
    </location>
</feature>
<dbReference type="EMBL" id="GEDC01001788">
    <property type="protein sequence ID" value="JAS35510.1"/>
    <property type="molecule type" value="Transcribed_RNA"/>
</dbReference>
<dbReference type="NCBIfam" id="TIGR00813">
    <property type="entry name" value="sss"/>
    <property type="match status" value="1"/>
</dbReference>
<dbReference type="CDD" id="cd11492">
    <property type="entry name" value="SLC5sbd_NIS-SMVT"/>
    <property type="match status" value="1"/>
</dbReference>
<dbReference type="PANTHER" id="PTHR42985">
    <property type="entry name" value="SODIUM-COUPLED MONOCARBOXYLATE TRANSPORTER"/>
    <property type="match status" value="1"/>
</dbReference>
<feature type="transmembrane region" description="Helical" evidence="12">
    <location>
        <begin position="135"/>
        <end position="160"/>
    </location>
</feature>
<comment type="subcellular location">
    <subcellularLocation>
        <location evidence="1">Cell membrane</location>
        <topology evidence="1">Multi-pass membrane protein</topology>
    </subcellularLocation>
</comment>
<dbReference type="InterPro" id="IPR038377">
    <property type="entry name" value="Na/Glc_symporter_sf"/>
</dbReference>
<evidence type="ECO:0008006" key="14">
    <source>
        <dbReference type="Google" id="ProtNLM"/>
    </source>
</evidence>
<evidence type="ECO:0000256" key="1">
    <source>
        <dbReference type="ARBA" id="ARBA00004651"/>
    </source>
</evidence>
<feature type="transmembrane region" description="Helical" evidence="12">
    <location>
        <begin position="166"/>
        <end position="188"/>
    </location>
</feature>
<reference evidence="13" key="1">
    <citation type="submission" date="2015-12" db="EMBL/GenBank/DDBJ databases">
        <title>De novo transcriptome assembly of four potential Pierce s Disease insect vectors from Arizona vineyards.</title>
        <authorList>
            <person name="Tassone E.E."/>
        </authorList>
    </citation>
    <scope>NUCLEOTIDE SEQUENCE</scope>
</reference>
<feature type="transmembrane region" description="Helical" evidence="12">
    <location>
        <begin position="518"/>
        <end position="540"/>
    </location>
</feature>
<keyword evidence="7" id="KW-0915">Sodium</keyword>
<feature type="transmembrane region" description="Helical" evidence="12">
    <location>
        <begin position="20"/>
        <end position="39"/>
    </location>
</feature>
<evidence type="ECO:0000256" key="6">
    <source>
        <dbReference type="ARBA" id="ARBA00022989"/>
    </source>
</evidence>
<dbReference type="PANTHER" id="PTHR42985:SF21">
    <property type="entry name" value="SODIUM-DEPENDENT MULTIVITAMIN TRANSPORTER-LIKE PROTEIN"/>
    <property type="match status" value="1"/>
</dbReference>
<feature type="transmembrane region" description="Helical" evidence="12">
    <location>
        <begin position="448"/>
        <end position="465"/>
    </location>
</feature>
<name>A0A1B6EC94_9HEMI</name>
<protein>
    <recommendedName>
        <fullName evidence="14">Sodium-coupled monocarboxylate transporter 1</fullName>
    </recommendedName>
</protein>
<evidence type="ECO:0000313" key="13">
    <source>
        <dbReference type="EMBL" id="JAS35510.1"/>
    </source>
</evidence>
<keyword evidence="8" id="KW-0406">Ion transport</keyword>
<organism evidence="13">
    <name type="scientific">Clastoptera arizonana</name>
    <name type="common">Arizona spittle bug</name>
    <dbReference type="NCBI Taxonomy" id="38151"/>
    <lineage>
        <taxon>Eukaryota</taxon>
        <taxon>Metazoa</taxon>
        <taxon>Ecdysozoa</taxon>
        <taxon>Arthropoda</taxon>
        <taxon>Hexapoda</taxon>
        <taxon>Insecta</taxon>
        <taxon>Pterygota</taxon>
        <taxon>Neoptera</taxon>
        <taxon>Paraneoptera</taxon>
        <taxon>Hemiptera</taxon>
        <taxon>Auchenorrhyncha</taxon>
        <taxon>Cercopoidea</taxon>
        <taxon>Clastopteridae</taxon>
        <taxon>Clastoptera</taxon>
    </lineage>
</organism>
<dbReference type="InterPro" id="IPR051163">
    <property type="entry name" value="Sodium:Solute_Symporter_SSF"/>
</dbReference>
<keyword evidence="5 12" id="KW-0812">Transmembrane</keyword>
<gene>
    <name evidence="13" type="ORF">g.11712</name>
</gene>
<comment type="similarity">
    <text evidence="2 11">Belongs to the sodium:solute symporter (SSF) (TC 2.A.21) family.</text>
</comment>
<dbReference type="InterPro" id="IPR001734">
    <property type="entry name" value="Na/solute_symporter"/>
</dbReference>
<feature type="transmembrane region" description="Helical" evidence="12">
    <location>
        <begin position="200"/>
        <end position="224"/>
    </location>
</feature>
<evidence type="ECO:0000256" key="4">
    <source>
        <dbReference type="ARBA" id="ARBA00022475"/>
    </source>
</evidence>
<dbReference type="GO" id="GO:0006814">
    <property type="term" value="P:sodium ion transport"/>
    <property type="evidence" value="ECO:0007669"/>
    <property type="project" value="UniProtKB-KW"/>
</dbReference>
<dbReference type="GO" id="GO:0015293">
    <property type="term" value="F:symporter activity"/>
    <property type="evidence" value="ECO:0007669"/>
    <property type="project" value="TreeGrafter"/>
</dbReference>
<feature type="transmembrane region" description="Helical" evidence="12">
    <location>
        <begin position="244"/>
        <end position="265"/>
    </location>
</feature>
<sequence>MSKASDMTTIEERYFDWLDYTVFGSMLMLSSLIGVYFAWFAKKKQTSTSEYLMGGRSMGIFPISMSLIASYISGISLLGLPAEMYVYGTQYWVLIISDCLVSLTMAYVYLPVFYKLQITSSYEYLRQRFDRKTQLLGSGIFLLKMMLYIPMVIYVPALAFSQVTGINLHMVTPLVCAVCIFYTTVGGLKAVVWTDTLQTILMVAGVLCVLVLGVYEVGGPGVVYDRNLETGRLDFFNLDLDPRIRHTLWTVIIGNYFYWLASCSVNQAMVQRCLAMPTIKQANMTVLILAIGLTLLVSMCCCTGLVIFAYFHDCDPVSTKLISKSDQLLPYFVMKIAGSVPGFPGIFMSGVFSAALSSMSTGLNSMCGVIFEDFIRPQMKEPISELKASWIMKFVVLIIGAICVAMVFIVEQLGAIIQAGKSLSGITAGSLLGMFSLGMFFPWANAKGALTGGFVSIALTAWISIGTQAATARGQITFPTKPTSIENCPEYLINNLTHTRHVFKPFMEDPFPLYRVSYLYYSLIGTVTTILVGTITSYLTGFQDPTTLNKDLFTPLIHKYLPENKETQLKSFNVNDENKRRCK</sequence>
<accession>A0A1B6EC94</accession>